<keyword evidence="9" id="KW-1185">Reference proteome</keyword>
<dbReference type="SUPFAM" id="SSF52540">
    <property type="entry name" value="P-loop containing nucleoside triphosphate hydrolases"/>
    <property type="match status" value="1"/>
</dbReference>
<dbReference type="InterPro" id="IPR002182">
    <property type="entry name" value="NB-ARC"/>
</dbReference>
<evidence type="ECO:0000256" key="5">
    <source>
        <dbReference type="PROSITE-ProRule" id="PRU01091"/>
    </source>
</evidence>
<dbReference type="RefSeq" id="WP_377252798.1">
    <property type="nucleotide sequence ID" value="NZ_JBHLUH010000039.1"/>
</dbReference>
<dbReference type="SMART" id="SM00862">
    <property type="entry name" value="Trans_reg_C"/>
    <property type="match status" value="1"/>
</dbReference>
<dbReference type="Gene3D" id="1.10.10.10">
    <property type="entry name" value="Winged helix-like DNA-binding domain superfamily/Winged helix DNA-binding domain"/>
    <property type="match status" value="1"/>
</dbReference>
<proteinExistence type="inferred from homology"/>
<dbReference type="PROSITE" id="PS51755">
    <property type="entry name" value="OMPR_PHOB"/>
    <property type="match status" value="1"/>
</dbReference>
<evidence type="ECO:0000256" key="3">
    <source>
        <dbReference type="ARBA" id="ARBA00023125"/>
    </source>
</evidence>
<dbReference type="PANTHER" id="PTHR35807">
    <property type="entry name" value="TRANSCRIPTIONAL REGULATOR REDD-RELATED"/>
    <property type="match status" value="1"/>
</dbReference>
<dbReference type="PANTHER" id="PTHR35807:SF1">
    <property type="entry name" value="TRANSCRIPTIONAL REGULATOR REDD"/>
    <property type="match status" value="1"/>
</dbReference>
<feature type="domain" description="OmpR/PhoB-type" evidence="7">
    <location>
        <begin position="1"/>
        <end position="92"/>
    </location>
</feature>
<evidence type="ECO:0000256" key="4">
    <source>
        <dbReference type="ARBA" id="ARBA00023163"/>
    </source>
</evidence>
<evidence type="ECO:0000313" key="9">
    <source>
        <dbReference type="Proteomes" id="UP001589867"/>
    </source>
</evidence>
<feature type="region of interest" description="Disordered" evidence="6">
    <location>
        <begin position="615"/>
        <end position="634"/>
    </location>
</feature>
<evidence type="ECO:0000259" key="7">
    <source>
        <dbReference type="PROSITE" id="PS51755"/>
    </source>
</evidence>
<dbReference type="InterPro" id="IPR005158">
    <property type="entry name" value="BTAD"/>
</dbReference>
<dbReference type="Gene3D" id="1.25.40.10">
    <property type="entry name" value="Tetratricopeptide repeat domain"/>
    <property type="match status" value="2"/>
</dbReference>
<comment type="similarity">
    <text evidence="1">Belongs to the AfsR/DnrI/RedD regulatory family.</text>
</comment>
<evidence type="ECO:0000256" key="1">
    <source>
        <dbReference type="ARBA" id="ARBA00005820"/>
    </source>
</evidence>
<dbReference type="InterPro" id="IPR036388">
    <property type="entry name" value="WH-like_DNA-bd_sf"/>
</dbReference>
<feature type="DNA-binding region" description="OmpR/PhoB-type" evidence="5">
    <location>
        <begin position="1"/>
        <end position="92"/>
    </location>
</feature>
<organism evidence="8 9">
    <name type="scientific">Phytohabitans kaempferiae</name>
    <dbReference type="NCBI Taxonomy" id="1620943"/>
    <lineage>
        <taxon>Bacteria</taxon>
        <taxon>Bacillati</taxon>
        <taxon>Actinomycetota</taxon>
        <taxon>Actinomycetes</taxon>
        <taxon>Micromonosporales</taxon>
        <taxon>Micromonosporaceae</taxon>
    </lineage>
</organism>
<keyword evidence="2" id="KW-0805">Transcription regulation</keyword>
<keyword evidence="3 5" id="KW-0238">DNA-binding</keyword>
<evidence type="ECO:0000256" key="2">
    <source>
        <dbReference type="ARBA" id="ARBA00023015"/>
    </source>
</evidence>
<dbReference type="InterPro" id="IPR027417">
    <property type="entry name" value="P-loop_NTPase"/>
</dbReference>
<dbReference type="Pfam" id="PF00931">
    <property type="entry name" value="NB-ARC"/>
    <property type="match status" value="1"/>
</dbReference>
<protein>
    <submittedName>
        <fullName evidence="8">BTAD domain-containing putative transcriptional regulator</fullName>
    </submittedName>
</protein>
<dbReference type="InterPro" id="IPR051677">
    <property type="entry name" value="AfsR-DnrI-RedD_regulator"/>
</dbReference>
<gene>
    <name evidence="8" type="ORF">ACFFIA_18935</name>
</gene>
<dbReference type="InterPro" id="IPR001867">
    <property type="entry name" value="OmpR/PhoB-type_DNA-bd"/>
</dbReference>
<sequence length="940" mass="101144">MVVKFGLLGPLLLRVGEQVEVTAAKQRTVLALLIARRNIPIPLERIVDEVWPEQSPESAVQNARTYISALRICLGTERDRLTTRQGSYRLTVGDDEVDTALFESQTAAARSALRAGELSLAVDRYEAALSLWRGDALQDVATGRALSAYGTTLTELGVKTREEFLRAQLLAGEFSRAVGGLRRLVGDYPLRESAWHGLITALHRSGDRAAALEAFQQARKCLAEGLGLDPGPELTTLHNEILKGSPTGTPRRTPPRQLPRPLSVLVGRNGVLEAIRRTLTKPSSASRIVVVHGIGGVGKSSVAIAAAHALTRDFPDGQLYVNLQGASVGSTPLEPVEVLGRFMRALGASEQQISPDAGEAAASFRSQTAARRILIVLDDARSAAQVLPLLPAGPGCGVLITSRKRLDTLDGVEHLHLDTIDLDAAVDLLAVLSSRTRVDRDPEAARDIARLCGRLPLAVRIMGTRLARHPATGLRQVADALARAQSRLDEFGFEDLSVVSTFDVGYGALPKGAAGTQARRLFWRLGRLDFAEITSGDAAALLDVDELAAQRALDLLADHGLVEPVGPRFRVHDLLRLYAARLAQSRDTAAELDAAVVRVTQRYVRVVRGSVLHLPMDGDPASEPATGDETPGPRTEAEACEWMATHLPVISALVRRLVASPATSPVAWDLLRALNRRLCTGYPAACVQLYGELVAHADPGEHQLAATMCTLSSANLFLRRDSDAVEWSRRAAALLPRIDDPALRARILCVQATALVQVGAAEPALDRFFEATLLYLGLGRLRPVSICLGNASLATLILGRYAETLAILRHSLALSRRHGGDSQNLSCILDSLAMVYLRLDRPEAALRYATASVRRCEAARYIFQHSVSLQRRSLALRALGRTSEAIADAEAAVALCLDGSEQMRLDALRNLGVVLWLSGDARAVAVLAEADALAERVAAP</sequence>
<dbReference type="InterPro" id="IPR016032">
    <property type="entry name" value="Sig_transdc_resp-reg_C-effctor"/>
</dbReference>
<dbReference type="Pfam" id="PF13424">
    <property type="entry name" value="TPR_12"/>
    <property type="match status" value="1"/>
</dbReference>
<accession>A0ABV6M4W5</accession>
<dbReference type="Pfam" id="PF03704">
    <property type="entry name" value="BTAD"/>
    <property type="match status" value="1"/>
</dbReference>
<name>A0ABV6M4W5_9ACTN</name>
<comment type="caution">
    <text evidence="8">The sequence shown here is derived from an EMBL/GenBank/DDBJ whole genome shotgun (WGS) entry which is preliminary data.</text>
</comment>
<reference evidence="8 9" key="1">
    <citation type="submission" date="2024-09" db="EMBL/GenBank/DDBJ databases">
        <authorList>
            <person name="Sun Q."/>
            <person name="Mori K."/>
        </authorList>
    </citation>
    <scope>NUCLEOTIDE SEQUENCE [LARGE SCALE GENOMIC DNA]</scope>
    <source>
        <strain evidence="8 9">TBRC 3947</strain>
    </source>
</reference>
<dbReference type="InterPro" id="IPR011990">
    <property type="entry name" value="TPR-like_helical_dom_sf"/>
</dbReference>
<evidence type="ECO:0000256" key="6">
    <source>
        <dbReference type="SAM" id="MobiDB-lite"/>
    </source>
</evidence>
<dbReference type="Gene3D" id="3.40.50.300">
    <property type="entry name" value="P-loop containing nucleotide triphosphate hydrolases"/>
    <property type="match status" value="1"/>
</dbReference>
<evidence type="ECO:0000313" key="8">
    <source>
        <dbReference type="EMBL" id="MFC0529737.1"/>
    </source>
</evidence>
<dbReference type="PRINTS" id="PR00364">
    <property type="entry name" value="DISEASERSIST"/>
</dbReference>
<dbReference type="SMART" id="SM01043">
    <property type="entry name" value="BTAD"/>
    <property type="match status" value="1"/>
</dbReference>
<dbReference type="SUPFAM" id="SSF46894">
    <property type="entry name" value="C-terminal effector domain of the bipartite response regulators"/>
    <property type="match status" value="1"/>
</dbReference>
<dbReference type="EMBL" id="JBHLUH010000039">
    <property type="protein sequence ID" value="MFC0529737.1"/>
    <property type="molecule type" value="Genomic_DNA"/>
</dbReference>
<dbReference type="SUPFAM" id="SSF48452">
    <property type="entry name" value="TPR-like"/>
    <property type="match status" value="2"/>
</dbReference>
<keyword evidence="4" id="KW-0804">Transcription</keyword>
<dbReference type="CDD" id="cd15831">
    <property type="entry name" value="BTAD"/>
    <property type="match status" value="1"/>
</dbReference>
<dbReference type="Proteomes" id="UP001589867">
    <property type="component" value="Unassembled WGS sequence"/>
</dbReference>